<organism evidence="3 4">
    <name type="scientific">Tetracentron sinense</name>
    <name type="common">Spur-leaf</name>
    <dbReference type="NCBI Taxonomy" id="13715"/>
    <lineage>
        <taxon>Eukaryota</taxon>
        <taxon>Viridiplantae</taxon>
        <taxon>Streptophyta</taxon>
        <taxon>Embryophyta</taxon>
        <taxon>Tracheophyta</taxon>
        <taxon>Spermatophyta</taxon>
        <taxon>Magnoliopsida</taxon>
        <taxon>Trochodendrales</taxon>
        <taxon>Trochodendraceae</taxon>
        <taxon>Tetracentron</taxon>
    </lineage>
</organism>
<dbReference type="InterPro" id="IPR046848">
    <property type="entry name" value="E_motif"/>
</dbReference>
<dbReference type="FunFam" id="1.25.40.10:FF:000280">
    <property type="entry name" value="Pentatricopeptide repeat-containing protein"/>
    <property type="match status" value="1"/>
</dbReference>
<accession>A0A834ZFD6</accession>
<dbReference type="PANTHER" id="PTHR47926">
    <property type="entry name" value="PENTATRICOPEPTIDE REPEAT-CONTAINING PROTEIN"/>
    <property type="match status" value="1"/>
</dbReference>
<gene>
    <name evidence="3" type="ORF">HHK36_009370</name>
</gene>
<evidence type="ECO:0000313" key="3">
    <source>
        <dbReference type="EMBL" id="KAF8404485.1"/>
    </source>
</evidence>
<dbReference type="Pfam" id="PF20431">
    <property type="entry name" value="E_motif"/>
    <property type="match status" value="1"/>
</dbReference>
<evidence type="ECO:0008006" key="5">
    <source>
        <dbReference type="Google" id="ProtNLM"/>
    </source>
</evidence>
<dbReference type="Proteomes" id="UP000655225">
    <property type="component" value="Unassembled WGS sequence"/>
</dbReference>
<dbReference type="InterPro" id="IPR046960">
    <property type="entry name" value="PPR_At4g14850-like_plant"/>
</dbReference>
<dbReference type="OrthoDB" id="1750575at2759"/>
<protein>
    <recommendedName>
        <fullName evidence="5">Pentatricopeptide repeat-containing protein</fullName>
    </recommendedName>
</protein>
<reference evidence="3 4" key="1">
    <citation type="submission" date="2020-04" db="EMBL/GenBank/DDBJ databases">
        <title>Plant Genome Project.</title>
        <authorList>
            <person name="Zhang R.-G."/>
        </authorList>
    </citation>
    <scope>NUCLEOTIDE SEQUENCE [LARGE SCALE GENOMIC DNA]</scope>
    <source>
        <strain evidence="3">YNK0</strain>
        <tissue evidence="3">Leaf</tissue>
    </source>
</reference>
<sequence length="366" mass="41426">MYAHAHYDSRIFELYQDISHASQAALRLSVADFFCYLQTRWEELARYEPLSDFPIDAAIESKRLDRRHMYQFLMGLKPDFEALRAQILNTSAMPSLYKAFATVDGDERPCRLLPSTLSPELCPPVPGTPSLPRPVEETPPEDSPLLPRPTPILEPLLVSSPSLTSWSLPPVITIDLFPYVPRCLCSNVPRRPCPHVPMPNFSPNLDHYAILIDMLRPNNRLEEAMELIESAPHGSDRVGMWGVVLGACRIHGNLDLATRVAEALFELEPWNAARYVMLSNIYAAASRWDDARRVRRLMKEKNLRKEAAYSWIEAGNAKHGFVAEDKSHCQTKEIYELIAKLVDQMKEAGYLPTAATFLTYEVCGVS</sequence>
<evidence type="ECO:0000256" key="1">
    <source>
        <dbReference type="ARBA" id="ARBA00022737"/>
    </source>
</evidence>
<dbReference type="Gene3D" id="1.25.40.10">
    <property type="entry name" value="Tetratricopeptide repeat domain"/>
    <property type="match status" value="1"/>
</dbReference>
<dbReference type="GO" id="GO:0003723">
    <property type="term" value="F:RNA binding"/>
    <property type="evidence" value="ECO:0007669"/>
    <property type="project" value="InterPro"/>
</dbReference>
<dbReference type="SUPFAM" id="SSF48452">
    <property type="entry name" value="TPR-like"/>
    <property type="match status" value="1"/>
</dbReference>
<dbReference type="GO" id="GO:0009451">
    <property type="term" value="P:RNA modification"/>
    <property type="evidence" value="ECO:0007669"/>
    <property type="project" value="InterPro"/>
</dbReference>
<keyword evidence="1" id="KW-0677">Repeat</keyword>
<evidence type="ECO:0000256" key="2">
    <source>
        <dbReference type="SAM" id="MobiDB-lite"/>
    </source>
</evidence>
<comment type="caution">
    <text evidence="3">The sequence shown here is derived from an EMBL/GenBank/DDBJ whole genome shotgun (WGS) entry which is preliminary data.</text>
</comment>
<proteinExistence type="predicted"/>
<keyword evidence="4" id="KW-1185">Reference proteome</keyword>
<evidence type="ECO:0000313" key="4">
    <source>
        <dbReference type="Proteomes" id="UP000655225"/>
    </source>
</evidence>
<dbReference type="PANTHER" id="PTHR47926:SF346">
    <property type="entry name" value="PENTATRICOPEPTIDE REPEAT-CONTAINING PROTEIN"/>
    <property type="match status" value="1"/>
</dbReference>
<dbReference type="InterPro" id="IPR011990">
    <property type="entry name" value="TPR-like_helical_dom_sf"/>
</dbReference>
<dbReference type="AlphaFoldDB" id="A0A834ZFD6"/>
<name>A0A834ZFD6_TETSI</name>
<feature type="compositionally biased region" description="Pro residues" evidence="2">
    <location>
        <begin position="121"/>
        <end position="132"/>
    </location>
</feature>
<feature type="region of interest" description="Disordered" evidence="2">
    <location>
        <begin position="121"/>
        <end position="146"/>
    </location>
</feature>
<dbReference type="EMBL" id="JABCRI010000006">
    <property type="protein sequence ID" value="KAF8404485.1"/>
    <property type="molecule type" value="Genomic_DNA"/>
</dbReference>